<dbReference type="InterPro" id="IPR020843">
    <property type="entry name" value="ER"/>
</dbReference>
<keyword evidence="5" id="KW-1185">Reference proteome</keyword>
<evidence type="ECO:0000256" key="2">
    <source>
        <dbReference type="ARBA" id="ARBA00023002"/>
    </source>
</evidence>
<dbReference type="Proteomes" id="UP001320898">
    <property type="component" value="Unassembled WGS sequence"/>
</dbReference>
<organism evidence="4 5">
    <name type="scientific">Microbaculum marinisediminis</name>
    <dbReference type="NCBI Taxonomy" id="2931392"/>
    <lineage>
        <taxon>Bacteria</taxon>
        <taxon>Pseudomonadati</taxon>
        <taxon>Pseudomonadota</taxon>
        <taxon>Alphaproteobacteria</taxon>
        <taxon>Hyphomicrobiales</taxon>
        <taxon>Tepidamorphaceae</taxon>
        <taxon>Microbaculum</taxon>
    </lineage>
</organism>
<evidence type="ECO:0000259" key="3">
    <source>
        <dbReference type="SMART" id="SM00829"/>
    </source>
</evidence>
<dbReference type="Gene3D" id="3.90.180.10">
    <property type="entry name" value="Medium-chain alcohol dehydrogenases, catalytic domain"/>
    <property type="match status" value="1"/>
</dbReference>
<dbReference type="InterPro" id="IPR013149">
    <property type="entry name" value="ADH-like_C"/>
</dbReference>
<dbReference type="SMART" id="SM00829">
    <property type="entry name" value="PKS_ER"/>
    <property type="match status" value="1"/>
</dbReference>
<keyword evidence="1" id="KW-0521">NADP</keyword>
<gene>
    <name evidence="4" type="ORF">MUB46_18640</name>
</gene>
<evidence type="ECO:0000256" key="1">
    <source>
        <dbReference type="ARBA" id="ARBA00022857"/>
    </source>
</evidence>
<proteinExistence type="predicted"/>
<dbReference type="GO" id="GO:0005829">
    <property type="term" value="C:cytosol"/>
    <property type="evidence" value="ECO:0007669"/>
    <property type="project" value="TreeGrafter"/>
</dbReference>
<comment type="caution">
    <text evidence="4">The sequence shown here is derived from an EMBL/GenBank/DDBJ whole genome shotgun (WGS) entry which is preliminary data.</text>
</comment>
<dbReference type="GO" id="GO:0003960">
    <property type="term" value="F:quinone reductase (NADPH) activity"/>
    <property type="evidence" value="ECO:0007669"/>
    <property type="project" value="TreeGrafter"/>
</dbReference>
<reference evidence="4 5" key="1">
    <citation type="submission" date="2022-04" db="EMBL/GenBank/DDBJ databases">
        <authorList>
            <person name="Ye Y.-Q."/>
            <person name="Du Z.-J."/>
        </authorList>
    </citation>
    <scope>NUCLEOTIDE SEQUENCE [LARGE SCALE GENOMIC DNA]</scope>
    <source>
        <strain evidence="4 5">A6E488</strain>
    </source>
</reference>
<dbReference type="GO" id="GO:0070402">
    <property type="term" value="F:NADPH binding"/>
    <property type="evidence" value="ECO:0007669"/>
    <property type="project" value="TreeGrafter"/>
</dbReference>
<sequence>MIDVAYAAANWGDTQKRRGVYPDPLSYPAVIGLEVSGRVAALGEGVEGMAVGQRVAAITGPTMLGGYAERCAVGAAYVIPLPDDMPLDIGASFPVVCLTAYHLLHSAYSVRAGECVLVHSISGAVGLALTQLGVAAGATVIGTVGSPGRDAPARDKGAALVIDRSSEDFVERALDFTEGRGVDLVIDSLGGDVLPRSFDCLKTYGHIINIGEAAGYPDFEIRPKLYERSTSLAGFEVLHAMRVPGRWQAGVDHVLAAIREGTLSVPIARCFPFGEIRELHRAFETRTVNGKLLLEVAGEGV</sequence>
<name>A0AAW5R435_9HYPH</name>
<dbReference type="SUPFAM" id="SSF50129">
    <property type="entry name" value="GroES-like"/>
    <property type="match status" value="1"/>
</dbReference>
<dbReference type="SUPFAM" id="SSF51735">
    <property type="entry name" value="NAD(P)-binding Rossmann-fold domains"/>
    <property type="match status" value="1"/>
</dbReference>
<dbReference type="GO" id="GO:0035925">
    <property type="term" value="F:mRNA 3'-UTR AU-rich region binding"/>
    <property type="evidence" value="ECO:0007669"/>
    <property type="project" value="TreeGrafter"/>
</dbReference>
<dbReference type="InterPro" id="IPR011032">
    <property type="entry name" value="GroES-like_sf"/>
</dbReference>
<dbReference type="Pfam" id="PF08240">
    <property type="entry name" value="ADH_N"/>
    <property type="match status" value="1"/>
</dbReference>
<dbReference type="PANTHER" id="PTHR48106">
    <property type="entry name" value="QUINONE OXIDOREDUCTASE PIG3-RELATED"/>
    <property type="match status" value="1"/>
</dbReference>
<dbReference type="RefSeq" id="WP_261617469.1">
    <property type="nucleotide sequence ID" value="NZ_JALIDZ010000009.1"/>
</dbReference>
<dbReference type="PANTHER" id="PTHR48106:SF13">
    <property type="entry name" value="QUINONE OXIDOREDUCTASE-RELATED"/>
    <property type="match status" value="1"/>
</dbReference>
<accession>A0AAW5R435</accession>
<dbReference type="InterPro" id="IPR036291">
    <property type="entry name" value="NAD(P)-bd_dom_sf"/>
</dbReference>
<evidence type="ECO:0000313" key="4">
    <source>
        <dbReference type="EMBL" id="MCT8973889.1"/>
    </source>
</evidence>
<dbReference type="EMBL" id="JALIDZ010000009">
    <property type="protein sequence ID" value="MCT8973889.1"/>
    <property type="molecule type" value="Genomic_DNA"/>
</dbReference>
<feature type="domain" description="Enoyl reductase (ER)" evidence="3">
    <location>
        <begin position="1"/>
        <end position="294"/>
    </location>
</feature>
<dbReference type="AlphaFoldDB" id="A0AAW5R435"/>
<dbReference type="Pfam" id="PF00107">
    <property type="entry name" value="ADH_zinc_N"/>
    <property type="match status" value="1"/>
</dbReference>
<protein>
    <submittedName>
        <fullName evidence="4">Zinc-binding dehydrogenase</fullName>
    </submittedName>
</protein>
<keyword evidence="2" id="KW-0560">Oxidoreductase</keyword>
<evidence type="ECO:0000313" key="5">
    <source>
        <dbReference type="Proteomes" id="UP001320898"/>
    </source>
</evidence>
<dbReference type="InterPro" id="IPR013154">
    <property type="entry name" value="ADH-like_N"/>
</dbReference>
<dbReference type="Gene3D" id="3.40.50.720">
    <property type="entry name" value="NAD(P)-binding Rossmann-like Domain"/>
    <property type="match status" value="1"/>
</dbReference>